<reference evidence="6 7" key="1">
    <citation type="submission" date="2016-10" db="EMBL/GenBank/DDBJ databases">
        <authorList>
            <person name="Varghese N."/>
            <person name="Submissions S."/>
        </authorList>
    </citation>
    <scope>NUCLEOTIDE SEQUENCE [LARGE SCALE GENOMIC DNA]</scope>
    <source>
        <strain evidence="6 7">ATCC 19403</strain>
    </source>
</reference>
<keyword evidence="7" id="KW-1185">Reference proteome</keyword>
<dbReference type="InterPro" id="IPR036388">
    <property type="entry name" value="WH-like_DNA-bd_sf"/>
</dbReference>
<keyword evidence="4" id="KW-0804">Transcription</keyword>
<dbReference type="InterPro" id="IPR036390">
    <property type="entry name" value="WH_DNA-bd_sf"/>
</dbReference>
<evidence type="ECO:0000313" key="6">
    <source>
        <dbReference type="EMBL" id="SET99646.1"/>
    </source>
</evidence>
<dbReference type="EMBL" id="LT630003">
    <property type="protein sequence ID" value="SET99646.1"/>
    <property type="molecule type" value="Genomic_DNA"/>
</dbReference>
<evidence type="ECO:0000256" key="3">
    <source>
        <dbReference type="ARBA" id="ARBA00023125"/>
    </source>
</evidence>
<dbReference type="SUPFAM" id="SSF46785">
    <property type="entry name" value="Winged helix' DNA-binding domain"/>
    <property type="match status" value="1"/>
</dbReference>
<evidence type="ECO:0000313" key="7">
    <source>
        <dbReference type="Proteomes" id="UP000198970"/>
    </source>
</evidence>
<feature type="domain" description="HTH lysR-type" evidence="5">
    <location>
        <begin position="1"/>
        <end position="57"/>
    </location>
</feature>
<proteinExistence type="inferred from homology"/>
<protein>
    <submittedName>
        <fullName evidence="6">DNA-binding transcriptional regulator, LysR family</fullName>
    </submittedName>
</protein>
<name>A0ABY1CFS3_9FIRM</name>
<gene>
    <name evidence="6" type="ORF">SAMN02745906_3776</name>
</gene>
<dbReference type="CDD" id="cd05466">
    <property type="entry name" value="PBP2_LTTR_substrate"/>
    <property type="match status" value="1"/>
</dbReference>
<dbReference type="Pfam" id="PF03466">
    <property type="entry name" value="LysR_substrate"/>
    <property type="match status" value="1"/>
</dbReference>
<dbReference type="PANTHER" id="PTHR30126">
    <property type="entry name" value="HTH-TYPE TRANSCRIPTIONAL REGULATOR"/>
    <property type="match status" value="1"/>
</dbReference>
<sequence>MFKGMDYVYLVYKEQSFSKAAKKLFISQPSLSATIKRIELKIGYPIFDRSTKPLTLTECGKKYIKSVEEMLFIESEFYNFVNDWGDLKIGELILGGSSLFSSWVLPPLMGEFTKRFPMVKVELIEESTAELASYLQNGRIDLMIDNCSLDKGIFDNSIYKEEHLLLAVPKTFEINRKAEQYQVPVQLILDGSFLEEKIKPVPLKLFEKEPFIMLKPENDTRKRAMEILQERDITPDIVFELDQQLTSYNITCSGMGISFISDTLIAQVLSHPNVVYYKIESNFCRRNLYFYWKTGRRFTRAMEEFLKIAGSSQKMNERASY</sequence>
<dbReference type="InterPro" id="IPR000847">
    <property type="entry name" value="LysR_HTH_N"/>
</dbReference>
<accession>A0ABY1CFS3</accession>
<dbReference type="PROSITE" id="PS50931">
    <property type="entry name" value="HTH_LYSR"/>
    <property type="match status" value="1"/>
</dbReference>
<evidence type="ECO:0000256" key="4">
    <source>
        <dbReference type="ARBA" id="ARBA00023163"/>
    </source>
</evidence>
<evidence type="ECO:0000259" key="5">
    <source>
        <dbReference type="PROSITE" id="PS50931"/>
    </source>
</evidence>
<dbReference type="InterPro" id="IPR005119">
    <property type="entry name" value="LysR_subst-bd"/>
</dbReference>
<organism evidence="6 7">
    <name type="scientific">Lacrimispora sphenoides JCM 1415</name>
    <dbReference type="NCBI Taxonomy" id="1297793"/>
    <lineage>
        <taxon>Bacteria</taxon>
        <taxon>Bacillati</taxon>
        <taxon>Bacillota</taxon>
        <taxon>Clostridia</taxon>
        <taxon>Lachnospirales</taxon>
        <taxon>Lachnospiraceae</taxon>
        <taxon>Lacrimispora</taxon>
    </lineage>
</organism>
<dbReference type="Gene3D" id="1.10.10.10">
    <property type="entry name" value="Winged helix-like DNA-binding domain superfamily/Winged helix DNA-binding domain"/>
    <property type="match status" value="1"/>
</dbReference>
<evidence type="ECO:0000256" key="2">
    <source>
        <dbReference type="ARBA" id="ARBA00023015"/>
    </source>
</evidence>
<dbReference type="PANTHER" id="PTHR30126:SF96">
    <property type="entry name" value="TRANSCRIPTIONAL REGULATORY PROTEIN, LYSR FAMILY"/>
    <property type="match status" value="1"/>
</dbReference>
<dbReference type="PRINTS" id="PR00039">
    <property type="entry name" value="HTHLYSR"/>
</dbReference>
<dbReference type="Proteomes" id="UP000198970">
    <property type="component" value="Chromosome I"/>
</dbReference>
<dbReference type="RefSeq" id="WP_100043188.1">
    <property type="nucleotide sequence ID" value="NZ_LT630003.1"/>
</dbReference>
<dbReference type="Gene3D" id="3.40.190.290">
    <property type="match status" value="1"/>
</dbReference>
<dbReference type="GO" id="GO:0003677">
    <property type="term" value="F:DNA binding"/>
    <property type="evidence" value="ECO:0007669"/>
    <property type="project" value="UniProtKB-KW"/>
</dbReference>
<evidence type="ECO:0000256" key="1">
    <source>
        <dbReference type="ARBA" id="ARBA00009437"/>
    </source>
</evidence>
<comment type="similarity">
    <text evidence="1">Belongs to the LysR transcriptional regulatory family.</text>
</comment>
<dbReference type="Pfam" id="PF00126">
    <property type="entry name" value="HTH_1"/>
    <property type="match status" value="1"/>
</dbReference>
<keyword evidence="3 6" id="KW-0238">DNA-binding</keyword>
<keyword evidence="2" id="KW-0805">Transcription regulation</keyword>
<dbReference type="SUPFAM" id="SSF53850">
    <property type="entry name" value="Periplasmic binding protein-like II"/>
    <property type="match status" value="1"/>
</dbReference>